<name>A0A9X2E260_9NOCA</name>
<reference evidence="2" key="1">
    <citation type="submission" date="2022-06" db="EMBL/GenBank/DDBJ databases">
        <title>Novel species in genus nocardia.</title>
        <authorList>
            <person name="Li F."/>
        </authorList>
    </citation>
    <scope>NUCLEOTIDE SEQUENCE</scope>
    <source>
        <strain evidence="2">CDC141</strain>
    </source>
</reference>
<dbReference type="EMBL" id="JAMRXG010000001">
    <property type="protein sequence ID" value="MCM6772220.1"/>
    <property type="molecule type" value="Genomic_DNA"/>
</dbReference>
<dbReference type="AlphaFoldDB" id="A0A9X2E260"/>
<feature type="compositionally biased region" description="Basic and acidic residues" evidence="1">
    <location>
        <begin position="145"/>
        <end position="155"/>
    </location>
</feature>
<keyword evidence="3" id="KW-1185">Reference proteome</keyword>
<protein>
    <submittedName>
        <fullName evidence="2">Hotdog fold thioesterase</fullName>
    </submittedName>
</protein>
<dbReference type="SUPFAM" id="SSF54637">
    <property type="entry name" value="Thioesterase/thiol ester dehydrase-isomerase"/>
    <property type="match status" value="1"/>
</dbReference>
<feature type="compositionally biased region" description="Basic and acidic residues" evidence="1">
    <location>
        <begin position="179"/>
        <end position="190"/>
    </location>
</feature>
<feature type="compositionally biased region" description="Low complexity" evidence="1">
    <location>
        <begin position="98"/>
        <end position="113"/>
    </location>
</feature>
<accession>A0A9X2E260</accession>
<evidence type="ECO:0000313" key="2">
    <source>
        <dbReference type="EMBL" id="MCM6772220.1"/>
    </source>
</evidence>
<evidence type="ECO:0000256" key="1">
    <source>
        <dbReference type="SAM" id="MobiDB-lite"/>
    </source>
</evidence>
<evidence type="ECO:0000313" key="3">
    <source>
        <dbReference type="Proteomes" id="UP001139157"/>
    </source>
</evidence>
<sequence>MTTHPETIMIPAHIHGYPGVAFGGYVAGLLAARAERGLLRVAPGADTARIPAGSKVERIGSGSTATRIGSAENPPHVDANGTAPCGESGDFACLEPENNSSRGNSGDNSPSGGFANHSPRAPLGNDSPCGRSDNDSSHSAPGNVPRDRSDNDPARGKSNNNSPRDAPEDSCPRGGSDSDLPRRESDDLRRGPSGGDVLHCPPDDDALRLDAGNRIASIGSESLGLRVDFRRAIPVETPITLAETGTGWALLDAEAVLLAEVGRDVGPDVVVPEPPSWARAREASAKSAAVERAIPDCYGCGTACRPGRGLRLYPWGLRGRNMVVAAWVPDRELAGPDGLLPPPTVWAALDCPGGWAAIVLSGMRPGGVTAAMRVTRHRPMRAGEKYLVHAWPIATEGRKYTVGVAISTPEGLRCATAEALWIEPRG</sequence>
<dbReference type="RefSeq" id="WP_251909089.1">
    <property type="nucleotide sequence ID" value="NZ_JAMRXG010000001.1"/>
</dbReference>
<comment type="caution">
    <text evidence="2">The sequence shown here is derived from an EMBL/GenBank/DDBJ whole genome shotgun (WGS) entry which is preliminary data.</text>
</comment>
<feature type="region of interest" description="Disordered" evidence="1">
    <location>
        <begin position="58"/>
        <end position="205"/>
    </location>
</feature>
<organism evidence="2 3">
    <name type="scientific">Nocardia pulmonis</name>
    <dbReference type="NCBI Taxonomy" id="2951408"/>
    <lineage>
        <taxon>Bacteria</taxon>
        <taxon>Bacillati</taxon>
        <taxon>Actinomycetota</taxon>
        <taxon>Actinomycetes</taxon>
        <taxon>Mycobacteriales</taxon>
        <taxon>Nocardiaceae</taxon>
        <taxon>Nocardia</taxon>
    </lineage>
</organism>
<proteinExistence type="predicted"/>
<dbReference type="CDD" id="cd03440">
    <property type="entry name" value="hot_dog"/>
    <property type="match status" value="1"/>
</dbReference>
<dbReference type="Proteomes" id="UP001139157">
    <property type="component" value="Unassembled WGS sequence"/>
</dbReference>
<dbReference type="Gene3D" id="3.10.129.10">
    <property type="entry name" value="Hotdog Thioesterase"/>
    <property type="match status" value="1"/>
</dbReference>
<gene>
    <name evidence="2" type="ORF">NDR86_01875</name>
</gene>
<dbReference type="InterPro" id="IPR029069">
    <property type="entry name" value="HotDog_dom_sf"/>
</dbReference>